<evidence type="ECO:0000313" key="2">
    <source>
        <dbReference type="EMBL" id="PNT91720.1"/>
    </source>
</evidence>
<evidence type="ECO:0000313" key="3">
    <source>
        <dbReference type="Proteomes" id="UP000236151"/>
    </source>
</evidence>
<dbReference type="EMBL" id="NIOJ01000162">
    <property type="protein sequence ID" value="PNT91720.1"/>
    <property type="molecule type" value="Genomic_DNA"/>
</dbReference>
<dbReference type="AlphaFoldDB" id="A0A2K2EVZ3"/>
<sequence>MYNSIQHFIGFGVKKIEEKVKKFVEKPTDLADLVLGLHEELLELGRNIVTEVLEDMDDYLRESASRKQNWEIVRKDRTGLLTSFGPISYERTYFKPKKGGKRQYLVDRIVGINPHDRVSADVVINAVEEAAESSYRKGGEKAAYMDEVSKQAVMNKVHELEVVQPSVEKRKDETPKILYIEADEDHVAQQGKKRHKTEDEWGASSTLMPKLVYVHEGIDH</sequence>
<reference evidence="2 3" key="1">
    <citation type="submission" date="2017-06" db="EMBL/GenBank/DDBJ databases">
        <title>Investigating the central metabolism of Clostridium thermosuccinogenes.</title>
        <authorList>
            <person name="Koendjbiharie J.G."/>
            <person name="van Kranenburg R."/>
        </authorList>
    </citation>
    <scope>NUCLEOTIDE SEQUENCE [LARGE SCALE GENOMIC DNA]</scope>
    <source>
        <strain evidence="2 3">DSM 5806</strain>
    </source>
</reference>
<evidence type="ECO:0008006" key="4">
    <source>
        <dbReference type="Google" id="ProtNLM"/>
    </source>
</evidence>
<comment type="similarity">
    <text evidence="1">Belongs to the UPF0236 family.</text>
</comment>
<dbReference type="RefSeq" id="WP_192875031.1">
    <property type="nucleotide sequence ID" value="NZ_NIOJ01000162.1"/>
</dbReference>
<dbReference type="InterPro" id="IPR009620">
    <property type="entry name" value="UPF0236"/>
</dbReference>
<accession>A0A2K2EVZ3</accession>
<feature type="non-terminal residue" evidence="2">
    <location>
        <position position="220"/>
    </location>
</feature>
<dbReference type="Pfam" id="PF06782">
    <property type="entry name" value="UPF0236"/>
    <property type="match status" value="1"/>
</dbReference>
<gene>
    <name evidence="2" type="ORF">CDQ84_19350</name>
</gene>
<protein>
    <recommendedName>
        <fullName evidence="4">ISLre2 family transposase</fullName>
    </recommendedName>
</protein>
<organism evidence="2 3">
    <name type="scientific">Clostridium thermosuccinogenes</name>
    <dbReference type="NCBI Taxonomy" id="84032"/>
    <lineage>
        <taxon>Bacteria</taxon>
        <taxon>Bacillati</taxon>
        <taxon>Bacillota</taxon>
        <taxon>Clostridia</taxon>
        <taxon>Eubacteriales</taxon>
        <taxon>Clostridiaceae</taxon>
        <taxon>Clostridium</taxon>
    </lineage>
</organism>
<name>A0A2K2EVZ3_9CLOT</name>
<evidence type="ECO:0000256" key="1">
    <source>
        <dbReference type="ARBA" id="ARBA00006539"/>
    </source>
</evidence>
<keyword evidence="3" id="KW-1185">Reference proteome</keyword>
<proteinExistence type="inferred from homology"/>
<dbReference type="Proteomes" id="UP000236151">
    <property type="component" value="Unassembled WGS sequence"/>
</dbReference>
<comment type="caution">
    <text evidence="2">The sequence shown here is derived from an EMBL/GenBank/DDBJ whole genome shotgun (WGS) entry which is preliminary data.</text>
</comment>